<name>A0A3R7L3E2_9TRYP</name>
<evidence type="ECO:0000313" key="4">
    <source>
        <dbReference type="Proteomes" id="UP000284403"/>
    </source>
</evidence>
<keyword evidence="4" id="KW-1185">Reference proteome</keyword>
<protein>
    <submittedName>
        <fullName evidence="3">Uncharacterized protein</fullName>
    </submittedName>
</protein>
<dbReference type="RefSeq" id="XP_029228630.1">
    <property type="nucleotide sequence ID" value="XM_029371227.1"/>
</dbReference>
<gene>
    <name evidence="3" type="ORF">Tco025E_04315</name>
</gene>
<feature type="region of interest" description="Disordered" evidence="2">
    <location>
        <begin position="257"/>
        <end position="279"/>
    </location>
</feature>
<keyword evidence="1" id="KW-0175">Coiled coil</keyword>
<dbReference type="GeneID" id="40317926"/>
<feature type="compositionally biased region" description="Polar residues" evidence="2">
    <location>
        <begin position="260"/>
        <end position="272"/>
    </location>
</feature>
<comment type="caution">
    <text evidence="3">The sequence shown here is derived from an EMBL/GenBank/DDBJ whole genome shotgun (WGS) entry which is preliminary data.</text>
</comment>
<dbReference type="AlphaFoldDB" id="A0A3R7L3E2"/>
<evidence type="ECO:0000256" key="2">
    <source>
        <dbReference type="SAM" id="MobiDB-lite"/>
    </source>
</evidence>
<sequence length="286" mass="31376">MCDEVGGAGPSTETDANLSIKTIMEQQRVIGTLREMVAAMKTRLSTLESAAAVGAAQSSAPENGGHTRDVSFHEKEVERLRRSVELLTSERDAATAKCAVLEAAVEQGDARVAEALACCRRLQTMERDWRTTRVLLNLAEARYKEAELHCRQLKDGMEALSFERARWRALAMSIAHRLDAESRERALMHINSLEREERMRTSEHPTVSPSSKVAKTAALAGREGAACLPQIDPTDLMNAWGTRETALLPSLAWSGVGERNATQPSPATQSRVTGLRRKGGRYLVPL</sequence>
<dbReference type="OrthoDB" id="247952at2759"/>
<evidence type="ECO:0000256" key="1">
    <source>
        <dbReference type="SAM" id="Coils"/>
    </source>
</evidence>
<organism evidence="3 4">
    <name type="scientific">Trypanosoma conorhini</name>
    <dbReference type="NCBI Taxonomy" id="83891"/>
    <lineage>
        <taxon>Eukaryota</taxon>
        <taxon>Discoba</taxon>
        <taxon>Euglenozoa</taxon>
        <taxon>Kinetoplastea</taxon>
        <taxon>Metakinetoplastina</taxon>
        <taxon>Trypanosomatida</taxon>
        <taxon>Trypanosomatidae</taxon>
        <taxon>Trypanosoma</taxon>
    </lineage>
</organism>
<proteinExistence type="predicted"/>
<dbReference type="EMBL" id="MKKU01000220">
    <property type="protein sequence ID" value="RNF18879.1"/>
    <property type="molecule type" value="Genomic_DNA"/>
</dbReference>
<accession>A0A3R7L3E2</accession>
<evidence type="ECO:0000313" key="3">
    <source>
        <dbReference type="EMBL" id="RNF18879.1"/>
    </source>
</evidence>
<reference evidence="3 4" key="1">
    <citation type="journal article" date="2018" name="BMC Genomics">
        <title>Genomic comparison of Trypanosoma conorhini and Trypanosoma rangeli to Trypanosoma cruzi strains of high and low virulence.</title>
        <authorList>
            <person name="Bradwell K.R."/>
            <person name="Koparde V.N."/>
            <person name="Matveyev A.V."/>
            <person name="Serrano M.G."/>
            <person name="Alves J.M."/>
            <person name="Parikh H."/>
            <person name="Huang B."/>
            <person name="Lee V."/>
            <person name="Espinosa-Alvarez O."/>
            <person name="Ortiz P.A."/>
            <person name="Costa-Martins A.G."/>
            <person name="Teixeira M.M."/>
            <person name="Buck G.A."/>
        </authorList>
    </citation>
    <scope>NUCLEOTIDE SEQUENCE [LARGE SCALE GENOMIC DNA]</scope>
    <source>
        <strain evidence="3 4">025E</strain>
    </source>
</reference>
<dbReference type="Proteomes" id="UP000284403">
    <property type="component" value="Unassembled WGS sequence"/>
</dbReference>
<feature type="coiled-coil region" evidence="1">
    <location>
        <begin position="70"/>
        <end position="97"/>
    </location>
</feature>